<gene>
    <name evidence="2" type="ORF">ACAT0790_LOCUS53974</name>
</gene>
<feature type="transmembrane region" description="Helical" evidence="1">
    <location>
        <begin position="276"/>
        <end position="300"/>
    </location>
</feature>
<feature type="transmembrane region" description="Helical" evidence="1">
    <location>
        <begin position="186"/>
        <end position="206"/>
    </location>
</feature>
<dbReference type="EMBL" id="HBGE01090625">
    <property type="protein sequence ID" value="CAD9177205.1"/>
    <property type="molecule type" value="Transcribed_RNA"/>
</dbReference>
<evidence type="ECO:0000256" key="1">
    <source>
        <dbReference type="SAM" id="Phobius"/>
    </source>
</evidence>
<keyword evidence="1" id="KW-1133">Transmembrane helix</keyword>
<reference evidence="2" key="1">
    <citation type="submission" date="2021-01" db="EMBL/GenBank/DDBJ databases">
        <authorList>
            <person name="Corre E."/>
            <person name="Pelletier E."/>
            <person name="Niang G."/>
            <person name="Scheremetjew M."/>
            <person name="Finn R."/>
            <person name="Kale V."/>
            <person name="Holt S."/>
            <person name="Cochrane G."/>
            <person name="Meng A."/>
            <person name="Brown T."/>
            <person name="Cohen L."/>
        </authorList>
    </citation>
    <scope>NUCLEOTIDE SEQUENCE</scope>
    <source>
        <strain evidence="2">OF101</strain>
    </source>
</reference>
<protein>
    <submittedName>
        <fullName evidence="2">Uncharacterized protein</fullName>
    </submittedName>
</protein>
<accession>A0A7S1RXI5</accession>
<sequence>MGYVRVHQRAPPIPEVELRVAMDRRLSLDRALSLPKTKSWTRTKMEAVAELTGRSVEVDRLRELGFTPDDLARKVYEKVQTEELPNFLRHIQIDADGGMDKIGDMWDQQKVLWFSILVGSVCCNVASLILLNWTLCQSFLFFVERVCQRHETLRHVPLVEPGQVHASWLKLDLEKHMPEPHLQARFLTVAVLVAFFEVAWVVCSVLRGGYFFVRFIKEECEYESFASIVHLLQDILPRMSTFSSISLMSKVHASLIYSDYQEAVEQSSCRNTRAGLVLVSLGFFLSRGVCAVAAVCGFSIKMVATTLRLVNPKYGSLVPWLYVMALINQCMGSVLVERVLQDRIFLFIFGGHDTSYQDDERALRSAYMCRVAKEIWRHYWKGGQRFKAVVLLATFDHYDLQRLIIEDLEEMEATLSGPLPGPGPGCGPRAISKCLSMPLANMHRASSLERRLGETTFGV</sequence>
<proteinExistence type="predicted"/>
<feature type="transmembrane region" description="Helical" evidence="1">
    <location>
        <begin position="111"/>
        <end position="135"/>
    </location>
</feature>
<keyword evidence="1" id="KW-0472">Membrane</keyword>
<dbReference type="AlphaFoldDB" id="A0A7S1RXI5"/>
<keyword evidence="1" id="KW-0812">Transmembrane</keyword>
<feature type="transmembrane region" description="Helical" evidence="1">
    <location>
        <begin position="320"/>
        <end position="340"/>
    </location>
</feature>
<evidence type="ECO:0000313" key="2">
    <source>
        <dbReference type="EMBL" id="CAD9177205.1"/>
    </source>
</evidence>
<organism evidence="2">
    <name type="scientific">Alexandrium catenella</name>
    <name type="common">Red tide dinoflagellate</name>
    <name type="synonym">Gonyaulax catenella</name>
    <dbReference type="NCBI Taxonomy" id="2925"/>
    <lineage>
        <taxon>Eukaryota</taxon>
        <taxon>Sar</taxon>
        <taxon>Alveolata</taxon>
        <taxon>Dinophyceae</taxon>
        <taxon>Gonyaulacales</taxon>
        <taxon>Pyrocystaceae</taxon>
        <taxon>Alexandrium</taxon>
    </lineage>
</organism>
<name>A0A7S1RXI5_ALECA</name>